<protein>
    <submittedName>
        <fullName evidence="2">Uncharacterized protein</fullName>
    </submittedName>
</protein>
<keyword evidence="3" id="KW-1185">Reference proteome</keyword>
<feature type="transmembrane region" description="Helical" evidence="1">
    <location>
        <begin position="16"/>
        <end position="37"/>
    </location>
</feature>
<evidence type="ECO:0000256" key="1">
    <source>
        <dbReference type="SAM" id="Phobius"/>
    </source>
</evidence>
<keyword evidence="1" id="KW-1133">Transmembrane helix</keyword>
<dbReference type="Proteomes" id="UP000011885">
    <property type="component" value="Unassembled WGS sequence"/>
</dbReference>
<name>M5UAY9_9BACT</name>
<dbReference type="EMBL" id="ANOH01000370">
    <property type="protein sequence ID" value="EMI53158.1"/>
    <property type="molecule type" value="Genomic_DNA"/>
</dbReference>
<accession>M5UAY9</accession>
<keyword evidence="1" id="KW-0472">Membrane</keyword>
<dbReference type="AlphaFoldDB" id="M5UAY9"/>
<sequence length="43" mass="4673">MSVVCHRDGMKNPAEAIASAGSMVCVFLVKLFTKLAIYRLTSL</sequence>
<evidence type="ECO:0000313" key="2">
    <source>
        <dbReference type="EMBL" id="EMI53158.1"/>
    </source>
</evidence>
<gene>
    <name evidence="2" type="ORF">RSSM_05372</name>
</gene>
<keyword evidence="1" id="KW-0812">Transmembrane</keyword>
<dbReference type="PATRIC" id="fig|1263870.3.peg.5697"/>
<organism evidence="2 3">
    <name type="scientific">Rhodopirellula sallentina SM41</name>
    <dbReference type="NCBI Taxonomy" id="1263870"/>
    <lineage>
        <taxon>Bacteria</taxon>
        <taxon>Pseudomonadati</taxon>
        <taxon>Planctomycetota</taxon>
        <taxon>Planctomycetia</taxon>
        <taxon>Pirellulales</taxon>
        <taxon>Pirellulaceae</taxon>
        <taxon>Rhodopirellula</taxon>
    </lineage>
</organism>
<comment type="caution">
    <text evidence="2">The sequence shown here is derived from an EMBL/GenBank/DDBJ whole genome shotgun (WGS) entry which is preliminary data.</text>
</comment>
<evidence type="ECO:0000313" key="3">
    <source>
        <dbReference type="Proteomes" id="UP000011885"/>
    </source>
</evidence>
<reference evidence="2 3" key="1">
    <citation type="journal article" date="2013" name="Mar. Genomics">
        <title>Expression of sulfatases in Rhodopirellula baltica and the diversity of sulfatases in the genus Rhodopirellula.</title>
        <authorList>
            <person name="Wegner C.E."/>
            <person name="Richter-Heitmann T."/>
            <person name="Klindworth A."/>
            <person name="Klockow C."/>
            <person name="Richter M."/>
            <person name="Achstetter T."/>
            <person name="Glockner F.O."/>
            <person name="Harder J."/>
        </authorList>
    </citation>
    <scope>NUCLEOTIDE SEQUENCE [LARGE SCALE GENOMIC DNA]</scope>
    <source>
        <strain evidence="2 3">SM41</strain>
    </source>
</reference>
<proteinExistence type="predicted"/>